<dbReference type="Pfam" id="PF00378">
    <property type="entry name" value="ECH_1"/>
    <property type="match status" value="2"/>
</dbReference>
<keyword evidence="3" id="KW-1185">Reference proteome</keyword>
<protein>
    <submittedName>
        <fullName evidence="2">Enoyl-CoA hydratase echA8</fullName>
    </submittedName>
</protein>
<evidence type="ECO:0000313" key="2">
    <source>
        <dbReference type="EMBL" id="KAJ6629966.1"/>
    </source>
</evidence>
<name>A0A9Q0RUS5_9DIPT</name>
<comment type="similarity">
    <text evidence="1">Belongs to the enoyl-CoA hydratase/isomerase family.</text>
</comment>
<dbReference type="PANTHER" id="PTHR43802:SF1">
    <property type="entry name" value="IP11341P-RELATED"/>
    <property type="match status" value="1"/>
</dbReference>
<dbReference type="Gene3D" id="3.90.226.10">
    <property type="entry name" value="2-enoyl-CoA Hydratase, Chain A, domain 1"/>
    <property type="match status" value="1"/>
</dbReference>
<gene>
    <name evidence="2" type="primary">echA8</name>
    <name evidence="2" type="ORF">Bhyg_16331</name>
</gene>
<dbReference type="InterPro" id="IPR001753">
    <property type="entry name" value="Enoyl-CoA_hydra/iso"/>
</dbReference>
<evidence type="ECO:0000256" key="1">
    <source>
        <dbReference type="ARBA" id="ARBA00005254"/>
    </source>
</evidence>
<dbReference type="PANTHER" id="PTHR43802">
    <property type="entry name" value="ENOYL-COA HYDRATASE"/>
    <property type="match status" value="1"/>
</dbReference>
<comment type="caution">
    <text evidence="2">The sequence shown here is derived from an EMBL/GenBank/DDBJ whole genome shotgun (WGS) entry which is preliminary data.</text>
</comment>
<dbReference type="Proteomes" id="UP001151699">
    <property type="component" value="Unassembled WGS sequence"/>
</dbReference>
<organism evidence="2 3">
    <name type="scientific">Pseudolycoriella hygida</name>
    <dbReference type="NCBI Taxonomy" id="35572"/>
    <lineage>
        <taxon>Eukaryota</taxon>
        <taxon>Metazoa</taxon>
        <taxon>Ecdysozoa</taxon>
        <taxon>Arthropoda</taxon>
        <taxon>Hexapoda</taxon>
        <taxon>Insecta</taxon>
        <taxon>Pterygota</taxon>
        <taxon>Neoptera</taxon>
        <taxon>Endopterygota</taxon>
        <taxon>Diptera</taxon>
        <taxon>Nematocera</taxon>
        <taxon>Sciaroidea</taxon>
        <taxon>Sciaridae</taxon>
        <taxon>Pseudolycoriella</taxon>
    </lineage>
</organism>
<dbReference type="OrthoDB" id="448450at2759"/>
<dbReference type="EMBL" id="WJQU01002822">
    <property type="protein sequence ID" value="KAJ6629966.1"/>
    <property type="molecule type" value="Genomic_DNA"/>
</dbReference>
<dbReference type="SUPFAM" id="SSF52096">
    <property type="entry name" value="ClpP/crotonase"/>
    <property type="match status" value="1"/>
</dbReference>
<dbReference type="InterPro" id="IPR029045">
    <property type="entry name" value="ClpP/crotonase-like_dom_sf"/>
</dbReference>
<evidence type="ECO:0000313" key="3">
    <source>
        <dbReference type="Proteomes" id="UP001151699"/>
    </source>
</evidence>
<accession>A0A9Q0RUS5</accession>
<sequence>MKNILLTGVLRPLRFIPQQWSSIGTTTRKMGSLSVKDFKSVRFFTKDRVAHIVLNRPNLLNAIDKHMPFEIQTAVQKANFDEEVHVILLYGAGDVFCAGYDLKSYAEEKPRDLEKQDDDIPDYVNQKMPWDPALDYQFMATVTNAYMEIWRSMKPVVAKIKRVAIGGGSDIALACDLTFMEKHSKIGYPPSVIWGCPTSAFWTFRVGMEKAKRILFTGELLTGEKAERIGLIGESVEGNEELDKRVDQVLQRLVTVPKNQLWYQKSVVNHVVEQQGLLSAQRLSIIYDGMSRHSPEGIQFQRRCMEIGFKKAVRERDSGKETIWSHMKRET</sequence>
<proteinExistence type="inferred from homology"/>
<dbReference type="CDD" id="cd06558">
    <property type="entry name" value="crotonase-like"/>
    <property type="match status" value="1"/>
</dbReference>
<dbReference type="NCBIfam" id="NF006128">
    <property type="entry name" value="PRK08272.1"/>
    <property type="match status" value="1"/>
</dbReference>
<dbReference type="AlphaFoldDB" id="A0A9Q0RUS5"/>
<reference evidence="2" key="1">
    <citation type="submission" date="2022-07" db="EMBL/GenBank/DDBJ databases">
        <authorList>
            <person name="Trinca V."/>
            <person name="Uliana J.V.C."/>
            <person name="Torres T.T."/>
            <person name="Ward R.J."/>
            <person name="Monesi N."/>
        </authorList>
    </citation>
    <scope>NUCLEOTIDE SEQUENCE</scope>
    <source>
        <strain evidence="2">HSMRA1968</strain>
        <tissue evidence="2">Whole embryos</tissue>
    </source>
</reference>